<evidence type="ECO:0000313" key="2">
    <source>
        <dbReference type="Proteomes" id="UP000271162"/>
    </source>
</evidence>
<reference evidence="1 2" key="2">
    <citation type="submission" date="2018-11" db="EMBL/GenBank/DDBJ databases">
        <authorList>
            <consortium name="Pathogen Informatics"/>
        </authorList>
    </citation>
    <scope>NUCLEOTIDE SEQUENCE [LARGE SCALE GENOMIC DNA]</scope>
</reference>
<reference evidence="3" key="1">
    <citation type="submission" date="2017-02" db="UniProtKB">
        <authorList>
            <consortium name="WormBaseParasite"/>
        </authorList>
    </citation>
    <scope>IDENTIFICATION</scope>
</reference>
<dbReference type="OMA" id="AWLMDNI"/>
<dbReference type="AlphaFoldDB" id="A0A0N4XXA8"/>
<gene>
    <name evidence="1" type="ORF">NBR_LOCUS7603</name>
</gene>
<evidence type="ECO:0000313" key="1">
    <source>
        <dbReference type="EMBL" id="VDL71192.1"/>
    </source>
</evidence>
<dbReference type="EMBL" id="UYSL01019905">
    <property type="protein sequence ID" value="VDL71192.1"/>
    <property type="molecule type" value="Genomic_DNA"/>
</dbReference>
<dbReference type="WBParaSite" id="NBR_0000760201-mRNA-1">
    <property type="protein sequence ID" value="NBR_0000760201-mRNA-1"/>
    <property type="gene ID" value="NBR_0000760201"/>
</dbReference>
<proteinExistence type="predicted"/>
<sequence>MAIVNYFSDVDVHSVNETGVEGEAPPFQPLQANFSAKKRWQWMQALNQNHFPTSPNMELTIDDLNTIRDHLQATGKLNESKKMSLTWLSDNISVLASLMPQSGSQLDHLLGKEYLFVKDALMYFPKPSSLTQALELLSIHGIITPKELAASDDSQVLYQAQPYDRLTFHSLGNVIRNIIRDRPED</sequence>
<organism evidence="3">
    <name type="scientific">Nippostrongylus brasiliensis</name>
    <name type="common">Rat hookworm</name>
    <dbReference type="NCBI Taxonomy" id="27835"/>
    <lineage>
        <taxon>Eukaryota</taxon>
        <taxon>Metazoa</taxon>
        <taxon>Ecdysozoa</taxon>
        <taxon>Nematoda</taxon>
        <taxon>Chromadorea</taxon>
        <taxon>Rhabditida</taxon>
        <taxon>Rhabditina</taxon>
        <taxon>Rhabditomorpha</taxon>
        <taxon>Strongyloidea</taxon>
        <taxon>Heligmosomidae</taxon>
        <taxon>Nippostrongylus</taxon>
    </lineage>
</organism>
<dbReference type="Proteomes" id="UP000271162">
    <property type="component" value="Unassembled WGS sequence"/>
</dbReference>
<evidence type="ECO:0000313" key="3">
    <source>
        <dbReference type="WBParaSite" id="NBR_0000760201-mRNA-1"/>
    </source>
</evidence>
<keyword evidence="2" id="KW-1185">Reference proteome</keyword>
<accession>A0A0N4XXA8</accession>
<name>A0A0N4XXA8_NIPBR</name>
<protein>
    <submittedName>
        <fullName evidence="3">General transcription factor IIH subunit 4</fullName>
    </submittedName>
</protein>